<name>A0ACB9TZU7_9CETA</name>
<dbReference type="EMBL" id="CM043025">
    <property type="protein sequence ID" value="KAI4554170.1"/>
    <property type="molecule type" value="Genomic_DNA"/>
</dbReference>
<feature type="non-terminal residue" evidence="1">
    <location>
        <position position="1"/>
    </location>
</feature>
<protein>
    <submittedName>
        <fullName evidence="1">Uncharacterized protein</fullName>
    </submittedName>
</protein>
<comment type="caution">
    <text evidence="1">The sequence shown here is derived from an EMBL/GenBank/DDBJ whole genome shotgun (WGS) entry which is preliminary data.</text>
</comment>
<dbReference type="Proteomes" id="UP001057279">
    <property type="component" value="Chromosome X"/>
</dbReference>
<accession>A0ACB9TZU7</accession>
<proteinExistence type="predicted"/>
<evidence type="ECO:0000313" key="2">
    <source>
        <dbReference type="Proteomes" id="UP001057279"/>
    </source>
</evidence>
<keyword evidence="2" id="KW-1185">Reference proteome</keyword>
<reference evidence="1" key="1">
    <citation type="submission" date="2022-03" db="EMBL/GenBank/DDBJ databases">
        <title>Genomic analyses of argali, domestic sheep and their hybrids provide insights into chromosomal evolution, heterosis and genetic basis of agronomic traits.</title>
        <authorList>
            <person name="Li M."/>
        </authorList>
    </citation>
    <scope>NUCLEOTIDE SEQUENCE</scope>
    <source>
        <strain evidence="1">F1 hybrid</strain>
    </source>
</reference>
<organism evidence="1 2">
    <name type="scientific">Ovis ammon polii x Ovis aries</name>
    <dbReference type="NCBI Taxonomy" id="2918886"/>
    <lineage>
        <taxon>Eukaryota</taxon>
        <taxon>Metazoa</taxon>
        <taxon>Chordata</taxon>
        <taxon>Craniata</taxon>
        <taxon>Vertebrata</taxon>
        <taxon>Euteleostomi</taxon>
        <taxon>Mammalia</taxon>
        <taxon>Eutheria</taxon>
        <taxon>Laurasiatheria</taxon>
        <taxon>Artiodactyla</taxon>
        <taxon>Ruminantia</taxon>
        <taxon>Pecora</taxon>
        <taxon>Bovidae</taxon>
        <taxon>Caprinae</taxon>
        <taxon>Ovis</taxon>
    </lineage>
</organism>
<evidence type="ECO:0000313" key="1">
    <source>
        <dbReference type="EMBL" id="KAI4554170.1"/>
    </source>
</evidence>
<sequence length="1095" mass="120751">FEVMILGSKSLDVLKTANSKIPPANDFKVGMKLEAHDPRNTTSVCIATVVGVTGARLRLRLDGSDNQNDFWRLVDSPDIQPVGTCEKEGDLLQPPLASGFLKLRLSTPTVAFLSSSTVDAVALIGGYTCSSSPFPAFLGYQMNTSSWPMFLLRTLTGSEMAPEAFFKKEPPKPPLNNFKVGMKLEAVDRKNPYLICPATIGNVKGDEVYITFDGWSGAFNYWCKYDCRDIFPVGWCNLTGDTLQPLGSNVCVYINKHGNCGPHLDQKKIQQLPDHFGPGPVNVVLRQTVQACVDCAIQTAFDGEIHSIQLPPVNSASFVLRFLENLCHSLQCDNLLSSQPFSSYRGNTHSPEENDQNKPEEVLPSEEDGMAKEEKLSEESKKSPLSSANSLSPVRKNPISTHTPVSMNGSQSVPCTSSPKVVETKSSIKSSQLEVEFEMQRESEVEAPSYIAVPDPSVLKQGFSKDPETWSVDEVIQFMKHKDPQKSGPLADLFRQHVAEDFPLLSKFKDIYAMAYDCIVLSVGEDSDDDDDNDGAAEVVVIQDFDTDITEDSLSDDEVLLLLTDSEDDSDIPEELPELSFDMEDFAALNSQVVSCLACLKRSNPDSEEVESVPLCKKGRLSVPEDNRMENNAAENLFNGNRHNQIIELQRYCQNLHELTEIITSHINRLREIVSEMRRSLGTPQMLPCYSLAEPTAYLPQAESSLPDNFETVRYSTINNSMNPDSALPSLCIPPNFEMLVKAETGWENDTPVMNQPPLLEYGSDEDASYILISSDSESSTEMSSEAENHGSVIKNDSNQQTDSEPFFVASGFAFVPVKVLVTEENSMENRPETMDHPIVLEDDNSQASSSSSVLRPSSFEHLAAVFPNYDLSEHGEEWQACISNINSLIRNLCSRRTPKTVHNNGGPTKRKRDSKDERDGDDNASSSQVSRQEAISETREHGNSPQNSSAIPEGIQEPSTDGAAVSYETLEYLGDPSRNIQMLKSLLITAKEKSRPELSARYLIRNLFTEEVLSSVRGNLECGALSLNANKINALRGLLYVEANCSVLSSIIRAGKALSTVTSGMDCQMNGNSSTFIYWGSELKLLGFISLQKC</sequence>
<gene>
    <name evidence="1" type="ORF">MJG53_019469</name>
</gene>